<sequence>MCARAPLAARPLRERHGQVRAAVWRSSAPPYRLPSKRARLAGAPRERDMPPDGVGAIQMSQGPMMRGSAVPPARSRPGSDRAVTVAASNPRSPGGGGGDDRSNTAIITRTKPRTKRPSLYRVLLLNDDYTPMEFVVHVVERFFNKSHEDAYQIMMHVHHNGVGECGVFTYEVAETKVTQVMDFARKHQHPLQCVMEKK</sequence>
<evidence type="ECO:0000313" key="5">
    <source>
        <dbReference type="Proteomes" id="UP001156856"/>
    </source>
</evidence>
<dbReference type="Pfam" id="PF02617">
    <property type="entry name" value="ClpS"/>
    <property type="match status" value="1"/>
</dbReference>
<reference evidence="5" key="1">
    <citation type="journal article" date="2019" name="Int. J. Syst. Evol. Microbiol.">
        <title>The Global Catalogue of Microorganisms (GCM) 10K type strain sequencing project: providing services to taxonomists for standard genome sequencing and annotation.</title>
        <authorList>
            <consortium name="The Broad Institute Genomics Platform"/>
            <consortium name="The Broad Institute Genome Sequencing Center for Infectious Disease"/>
            <person name="Wu L."/>
            <person name="Ma J."/>
        </authorList>
    </citation>
    <scope>NUCLEOTIDE SEQUENCE [LARGE SCALE GENOMIC DNA]</scope>
    <source>
        <strain evidence="5">NBRC 107715</strain>
    </source>
</reference>
<dbReference type="NCBIfam" id="NF000672">
    <property type="entry name" value="PRK00033.1-5"/>
    <property type="match status" value="1"/>
</dbReference>
<dbReference type="NCBIfam" id="NF000669">
    <property type="entry name" value="PRK00033.1-2"/>
    <property type="match status" value="1"/>
</dbReference>
<feature type="region of interest" description="Disordered" evidence="2">
    <location>
        <begin position="60"/>
        <end position="104"/>
    </location>
</feature>
<gene>
    <name evidence="1" type="primary">clpS</name>
    <name evidence="4" type="ORF">GCM10007888_32090</name>
</gene>
<dbReference type="InterPro" id="IPR003769">
    <property type="entry name" value="ClpS_core"/>
</dbReference>
<protein>
    <recommendedName>
        <fullName evidence="1">ATP-dependent Clp protease adapter protein ClpS</fullName>
    </recommendedName>
</protein>
<comment type="function">
    <text evidence="1">Involved in the modulation of the specificity of the ClpAP-mediated ATP-dependent protein degradation.</text>
</comment>
<comment type="subunit">
    <text evidence="1">Binds to the N-terminal domain of the chaperone ClpA.</text>
</comment>
<dbReference type="SUPFAM" id="SSF54736">
    <property type="entry name" value="ClpS-like"/>
    <property type="match status" value="1"/>
</dbReference>
<organism evidence="4 5">
    <name type="scientific">Methylobacterium oxalidis</name>
    <dbReference type="NCBI Taxonomy" id="944322"/>
    <lineage>
        <taxon>Bacteria</taxon>
        <taxon>Pseudomonadati</taxon>
        <taxon>Pseudomonadota</taxon>
        <taxon>Alphaproteobacteria</taxon>
        <taxon>Hyphomicrobiales</taxon>
        <taxon>Methylobacteriaceae</taxon>
        <taxon>Methylobacterium</taxon>
    </lineage>
</organism>
<evidence type="ECO:0000256" key="2">
    <source>
        <dbReference type="SAM" id="MobiDB-lite"/>
    </source>
</evidence>
<dbReference type="InterPro" id="IPR022935">
    <property type="entry name" value="ClpS"/>
</dbReference>
<evidence type="ECO:0000259" key="3">
    <source>
        <dbReference type="Pfam" id="PF02617"/>
    </source>
</evidence>
<dbReference type="Gene3D" id="3.30.1390.10">
    <property type="match status" value="1"/>
</dbReference>
<name>A0ABQ6DIU2_9HYPH</name>
<dbReference type="Proteomes" id="UP001156856">
    <property type="component" value="Unassembled WGS sequence"/>
</dbReference>
<feature type="domain" description="Adaptor protein ClpS core" evidence="3">
    <location>
        <begin position="115"/>
        <end position="193"/>
    </location>
</feature>
<dbReference type="HAMAP" id="MF_00302">
    <property type="entry name" value="ClpS"/>
    <property type="match status" value="1"/>
</dbReference>
<keyword evidence="5" id="KW-1185">Reference proteome</keyword>
<proteinExistence type="inferred from homology"/>
<comment type="similarity">
    <text evidence="1">Belongs to the ClpS family.</text>
</comment>
<accession>A0ABQ6DIU2</accession>
<dbReference type="EMBL" id="BSPK01000053">
    <property type="protein sequence ID" value="GLS64828.1"/>
    <property type="molecule type" value="Genomic_DNA"/>
</dbReference>
<dbReference type="PANTHER" id="PTHR33473:SF19">
    <property type="entry name" value="ATP-DEPENDENT CLP PROTEASE ADAPTER PROTEIN CLPS"/>
    <property type="match status" value="1"/>
</dbReference>
<dbReference type="InterPro" id="IPR014719">
    <property type="entry name" value="Ribosomal_bL12_C/ClpS-like"/>
</dbReference>
<evidence type="ECO:0000256" key="1">
    <source>
        <dbReference type="HAMAP-Rule" id="MF_00302"/>
    </source>
</evidence>
<dbReference type="PANTHER" id="PTHR33473">
    <property type="entry name" value="ATP-DEPENDENT CLP PROTEASE ADAPTER PROTEIN CLPS1, CHLOROPLASTIC"/>
    <property type="match status" value="1"/>
</dbReference>
<evidence type="ECO:0000313" key="4">
    <source>
        <dbReference type="EMBL" id="GLS64828.1"/>
    </source>
</evidence>
<comment type="caution">
    <text evidence="4">The sequence shown here is derived from an EMBL/GenBank/DDBJ whole genome shotgun (WGS) entry which is preliminary data.</text>
</comment>